<reference evidence="2 3" key="1">
    <citation type="journal article" date="2024" name="G3 (Bethesda)">
        <title>Genome assembly of Hibiscus sabdariffa L. provides insights into metabolisms of medicinal natural products.</title>
        <authorList>
            <person name="Kim T."/>
        </authorList>
    </citation>
    <scope>NUCLEOTIDE SEQUENCE [LARGE SCALE GENOMIC DNA]</scope>
    <source>
        <strain evidence="2">TK-2024</strain>
        <tissue evidence="2">Old leaves</tissue>
    </source>
</reference>
<keyword evidence="1" id="KW-0349">Heme</keyword>
<dbReference type="SUPFAM" id="SSF48264">
    <property type="entry name" value="Cytochrome P450"/>
    <property type="match status" value="1"/>
</dbReference>
<dbReference type="PRINTS" id="PR00463">
    <property type="entry name" value="EP450I"/>
</dbReference>
<evidence type="ECO:0000313" key="3">
    <source>
        <dbReference type="Proteomes" id="UP001396334"/>
    </source>
</evidence>
<evidence type="ECO:0000313" key="2">
    <source>
        <dbReference type="EMBL" id="KAK9019721.1"/>
    </source>
</evidence>
<dbReference type="PANTHER" id="PTHR47952">
    <property type="entry name" value="TRYPTAMINE 5-HYDROXYLASE"/>
    <property type="match status" value="1"/>
</dbReference>
<dbReference type="PROSITE" id="PS00086">
    <property type="entry name" value="CYTOCHROME_P450"/>
    <property type="match status" value="1"/>
</dbReference>
<keyword evidence="1" id="KW-0560">Oxidoreductase</keyword>
<comment type="similarity">
    <text evidence="1">Belongs to the cytochrome P450 family.</text>
</comment>
<dbReference type="Pfam" id="PF00067">
    <property type="entry name" value="p450"/>
    <property type="match status" value="1"/>
</dbReference>
<dbReference type="InterPro" id="IPR002401">
    <property type="entry name" value="Cyt_P450_E_grp-I"/>
</dbReference>
<accession>A0ABR2S395</accession>
<evidence type="ECO:0008006" key="4">
    <source>
        <dbReference type="Google" id="ProtNLM"/>
    </source>
</evidence>
<keyword evidence="3" id="KW-1185">Reference proteome</keyword>
<dbReference type="InterPro" id="IPR036396">
    <property type="entry name" value="Cyt_P450_sf"/>
</dbReference>
<dbReference type="InterPro" id="IPR017972">
    <property type="entry name" value="Cyt_P450_CS"/>
</dbReference>
<name>A0ABR2S395_9ROSI</name>
<dbReference type="EMBL" id="JBBPBN010000017">
    <property type="protein sequence ID" value="KAK9019721.1"/>
    <property type="molecule type" value="Genomic_DNA"/>
</dbReference>
<comment type="caution">
    <text evidence="2">The sequence shown here is derived from an EMBL/GenBank/DDBJ whole genome shotgun (WGS) entry which is preliminary data.</text>
</comment>
<keyword evidence="1" id="KW-0479">Metal-binding</keyword>
<evidence type="ECO:0000256" key="1">
    <source>
        <dbReference type="RuleBase" id="RU000461"/>
    </source>
</evidence>
<dbReference type="InterPro" id="IPR001128">
    <property type="entry name" value="Cyt_P450"/>
</dbReference>
<gene>
    <name evidence="2" type="ORF">V6N11_054231</name>
</gene>
<organism evidence="2 3">
    <name type="scientific">Hibiscus sabdariffa</name>
    <name type="common">roselle</name>
    <dbReference type="NCBI Taxonomy" id="183260"/>
    <lineage>
        <taxon>Eukaryota</taxon>
        <taxon>Viridiplantae</taxon>
        <taxon>Streptophyta</taxon>
        <taxon>Embryophyta</taxon>
        <taxon>Tracheophyta</taxon>
        <taxon>Spermatophyta</taxon>
        <taxon>Magnoliopsida</taxon>
        <taxon>eudicotyledons</taxon>
        <taxon>Gunneridae</taxon>
        <taxon>Pentapetalae</taxon>
        <taxon>rosids</taxon>
        <taxon>malvids</taxon>
        <taxon>Malvales</taxon>
        <taxon>Malvaceae</taxon>
        <taxon>Malvoideae</taxon>
        <taxon>Hibiscus</taxon>
    </lineage>
</organism>
<keyword evidence="1" id="KW-0408">Iron</keyword>
<proteinExistence type="inferred from homology"/>
<protein>
    <recommendedName>
        <fullName evidence="4">Cytochrome P450</fullName>
    </recommendedName>
</protein>
<dbReference type="Gene3D" id="1.10.630.10">
    <property type="entry name" value="Cytochrome P450"/>
    <property type="match status" value="1"/>
</dbReference>
<dbReference type="PANTHER" id="PTHR47952:SF3">
    <property type="entry name" value="CYTOCHROME P450 71B3-LIKE"/>
    <property type="match status" value="1"/>
</dbReference>
<sequence length="126" mass="14191">MECCKGSPEMQYMMFQVGNQVPAETLVYVNVWAIGRDPETWENPEEFCPERFIGKPIDHKGLSFELIPFSAGRRVCPGMLMGVAEMELALANLLYKFDWEMPTGMSREDIDLATVPGLAARKKNDG</sequence>
<keyword evidence="1" id="KW-0503">Monooxygenase</keyword>
<dbReference type="Proteomes" id="UP001396334">
    <property type="component" value="Unassembled WGS sequence"/>
</dbReference>